<protein>
    <submittedName>
        <fullName evidence="2">AMP-binding protein</fullName>
    </submittedName>
</protein>
<dbReference type="PANTHER" id="PTHR43201:SF32">
    <property type="entry name" value="2-SUCCINYLBENZOATE--COA LIGASE, CHLOROPLASTIC_PEROXISOMAL"/>
    <property type="match status" value="1"/>
</dbReference>
<dbReference type="GO" id="GO:0031956">
    <property type="term" value="F:medium-chain fatty acid-CoA ligase activity"/>
    <property type="evidence" value="ECO:0007669"/>
    <property type="project" value="TreeGrafter"/>
</dbReference>
<evidence type="ECO:0000313" key="2">
    <source>
        <dbReference type="EMBL" id="TNC27427.1"/>
    </source>
</evidence>
<dbReference type="Pfam" id="PF00501">
    <property type="entry name" value="AMP-binding"/>
    <property type="match status" value="1"/>
</dbReference>
<dbReference type="SUPFAM" id="SSF56801">
    <property type="entry name" value="Acetyl-CoA synthetase-like"/>
    <property type="match status" value="1"/>
</dbReference>
<accession>A0A5C4M486</accession>
<evidence type="ECO:0000313" key="3">
    <source>
        <dbReference type="Proteomes" id="UP000305546"/>
    </source>
</evidence>
<dbReference type="InterPro" id="IPR000873">
    <property type="entry name" value="AMP-dep_synth/lig_dom"/>
</dbReference>
<feature type="domain" description="AMP-dependent synthetase/ligase" evidence="1">
    <location>
        <begin position="15"/>
        <end position="334"/>
    </location>
</feature>
<dbReference type="Gene3D" id="3.40.50.12780">
    <property type="entry name" value="N-terminal domain of ligase-like"/>
    <property type="match status" value="1"/>
</dbReference>
<reference evidence="2 3" key="1">
    <citation type="submission" date="2019-06" db="EMBL/GenBank/DDBJ databases">
        <title>Amycolatopsis alkalitolerans sp. nov., isolated from Gastrodia elata Blume.</title>
        <authorList>
            <person name="Narsing Rao M.P."/>
            <person name="Li W.J."/>
        </authorList>
    </citation>
    <scope>NUCLEOTIDE SEQUENCE [LARGE SCALE GENOMIC DNA]</scope>
    <source>
        <strain evidence="2 3">SYSUP0005</strain>
    </source>
</reference>
<gene>
    <name evidence="2" type="ORF">FG385_10190</name>
</gene>
<evidence type="ECO:0000259" key="1">
    <source>
        <dbReference type="Pfam" id="PF00501"/>
    </source>
</evidence>
<dbReference type="OrthoDB" id="8445630at2"/>
<dbReference type="PANTHER" id="PTHR43201">
    <property type="entry name" value="ACYL-COA SYNTHETASE"/>
    <property type="match status" value="1"/>
</dbReference>
<dbReference type="GO" id="GO:0006631">
    <property type="term" value="P:fatty acid metabolic process"/>
    <property type="evidence" value="ECO:0007669"/>
    <property type="project" value="TreeGrafter"/>
</dbReference>
<organism evidence="2 3">
    <name type="scientific">Amycolatopsis alkalitolerans</name>
    <dbReference type="NCBI Taxonomy" id="2547244"/>
    <lineage>
        <taxon>Bacteria</taxon>
        <taxon>Bacillati</taxon>
        <taxon>Actinomycetota</taxon>
        <taxon>Actinomycetes</taxon>
        <taxon>Pseudonocardiales</taxon>
        <taxon>Pseudonocardiaceae</taxon>
        <taxon>Amycolatopsis</taxon>
    </lineage>
</organism>
<dbReference type="AlphaFoldDB" id="A0A5C4M486"/>
<dbReference type="RefSeq" id="WP_139096388.1">
    <property type="nucleotide sequence ID" value="NZ_VDFW01000006.1"/>
</dbReference>
<sequence>MTLIGDGARLVDTVSGRALGHAALRREVARIAEALSTLPEGVLFTRVSIGMPDLLRYLAAFESGRAVALIDPALNADSLASLIARFRPGAVLSAPCAEPPPGYRAEDGHWLRADPEGVAPHPELAILLATSGSTGAPQFARLSRRAILSNARAIAEVLGIGPDDVAPTSLPPHYSFGLSVLNSHLAQGATVVIEPSGILGRPFWDSVSSAGCTSLAAVPYHYEMLRRLDFDPARYPRLRKLTQAGGRLRPELVDEFDTKMRAAGGGLYVMYGQTEASPRMATMPAELLAHKPASVGPAVPGGQFSIRHGDGSETTHPKITGEVVYRGPNVMMGYAEDAAALALGDELGGLLPTGDLGYLDEDGFLFVTGRLKRIGKVFGNRVGLDDLEHAARATGLGIEIVAAIAADDKVVLFAEGVAKDVCKQASRALGERLHLHASGFDVRPIDVVPLLASGKIDYQALAELI</sequence>
<proteinExistence type="predicted"/>
<name>A0A5C4M486_9PSEU</name>
<dbReference type="InterPro" id="IPR042099">
    <property type="entry name" value="ANL_N_sf"/>
</dbReference>
<dbReference type="Proteomes" id="UP000305546">
    <property type="component" value="Unassembled WGS sequence"/>
</dbReference>
<keyword evidence="3" id="KW-1185">Reference proteome</keyword>
<dbReference type="EMBL" id="VDFW01000006">
    <property type="protein sequence ID" value="TNC27427.1"/>
    <property type="molecule type" value="Genomic_DNA"/>
</dbReference>
<comment type="caution">
    <text evidence="2">The sequence shown here is derived from an EMBL/GenBank/DDBJ whole genome shotgun (WGS) entry which is preliminary data.</text>
</comment>